<evidence type="ECO:0000313" key="2">
    <source>
        <dbReference type="EMBL" id="JAC79374.1"/>
    </source>
</evidence>
<feature type="non-terminal residue" evidence="2">
    <location>
        <position position="1"/>
    </location>
</feature>
<feature type="compositionally biased region" description="Polar residues" evidence="1">
    <location>
        <begin position="37"/>
        <end position="52"/>
    </location>
</feature>
<proteinExistence type="predicted"/>
<feature type="region of interest" description="Disordered" evidence="1">
    <location>
        <begin position="23"/>
        <end position="78"/>
    </location>
</feature>
<accession>A0A061S8L1</accession>
<sequence>STLDEGLGPEGLPWFLGCAPAVGPAPRDAASHPRSSRGLNANHSISLPTSRPQVWGKGKAHGFGGVGSGDTHTHTPLVLGPAEKQRGKQAAMCLYSAEPLPLNPSTYANRS</sequence>
<reference evidence="2" key="1">
    <citation type="submission" date="2014-05" db="EMBL/GenBank/DDBJ databases">
        <title>The transcriptome of the halophilic microalga Tetraselmis sp. GSL018 isolated from the Great Salt Lake, Utah.</title>
        <authorList>
            <person name="Jinkerson R.E."/>
            <person name="D'Adamo S."/>
            <person name="Posewitz M.C."/>
        </authorList>
    </citation>
    <scope>NUCLEOTIDE SEQUENCE</scope>
    <source>
        <strain evidence="2">GSL018</strain>
    </source>
</reference>
<organism evidence="2">
    <name type="scientific">Tetraselmis sp. GSL018</name>
    <dbReference type="NCBI Taxonomy" id="582737"/>
    <lineage>
        <taxon>Eukaryota</taxon>
        <taxon>Viridiplantae</taxon>
        <taxon>Chlorophyta</taxon>
        <taxon>core chlorophytes</taxon>
        <taxon>Chlorodendrophyceae</taxon>
        <taxon>Chlorodendrales</taxon>
        <taxon>Chlorodendraceae</taxon>
        <taxon>Tetraselmis</taxon>
    </lineage>
</organism>
<protein>
    <submittedName>
        <fullName evidence="2">Uncharacterized protein</fullName>
    </submittedName>
</protein>
<dbReference type="AlphaFoldDB" id="A0A061S8L1"/>
<dbReference type="EMBL" id="GBEZ01005992">
    <property type="protein sequence ID" value="JAC79374.1"/>
    <property type="molecule type" value="Transcribed_RNA"/>
</dbReference>
<evidence type="ECO:0000256" key="1">
    <source>
        <dbReference type="SAM" id="MobiDB-lite"/>
    </source>
</evidence>
<name>A0A061S8L1_9CHLO</name>
<gene>
    <name evidence="2" type="ORF">TSPGSL018_12872</name>
</gene>